<reference evidence="2 3" key="1">
    <citation type="journal article" date="2018" name="BMC Genomics">
        <title>Genomic comparison of Trypanosoma conorhini and Trypanosoma rangeli to Trypanosoma cruzi strains of high and low virulence.</title>
        <authorList>
            <person name="Bradwell K.R."/>
            <person name="Koparde V.N."/>
            <person name="Matveyev A.V."/>
            <person name="Serrano M.G."/>
            <person name="Alves J.M."/>
            <person name="Parikh H."/>
            <person name="Huang B."/>
            <person name="Lee V."/>
            <person name="Espinosa-Alvarez O."/>
            <person name="Ortiz P.A."/>
            <person name="Costa-Martins A.G."/>
            <person name="Teixeira M.M."/>
            <person name="Buck G.A."/>
        </authorList>
    </citation>
    <scope>NUCLEOTIDE SEQUENCE [LARGE SCALE GENOMIC DNA]</scope>
    <source>
        <strain evidence="2 3">025E</strain>
    </source>
</reference>
<accession>A0A3R7NMH9</accession>
<evidence type="ECO:0000313" key="2">
    <source>
        <dbReference type="EMBL" id="RNF08666.1"/>
    </source>
</evidence>
<feature type="transmembrane region" description="Helical" evidence="1">
    <location>
        <begin position="93"/>
        <end position="114"/>
    </location>
</feature>
<comment type="caution">
    <text evidence="2">The sequence shown here is derived from an EMBL/GenBank/DDBJ whole genome shotgun (WGS) entry which is preliminary data.</text>
</comment>
<dbReference type="GeneID" id="40320720"/>
<dbReference type="AlphaFoldDB" id="A0A3R7NMH9"/>
<dbReference type="Proteomes" id="UP000284403">
    <property type="component" value="Unassembled WGS sequence"/>
</dbReference>
<feature type="transmembrane region" description="Helical" evidence="1">
    <location>
        <begin position="22"/>
        <end position="42"/>
    </location>
</feature>
<protein>
    <submittedName>
        <fullName evidence="2">Uncharacterized protein</fullName>
    </submittedName>
</protein>
<keyword evidence="1" id="KW-0812">Transmembrane</keyword>
<gene>
    <name evidence="2" type="ORF">Tco025E_07109</name>
</gene>
<proteinExistence type="predicted"/>
<keyword evidence="3" id="KW-1185">Reference proteome</keyword>
<organism evidence="2 3">
    <name type="scientific">Trypanosoma conorhini</name>
    <dbReference type="NCBI Taxonomy" id="83891"/>
    <lineage>
        <taxon>Eukaryota</taxon>
        <taxon>Discoba</taxon>
        <taxon>Euglenozoa</taxon>
        <taxon>Kinetoplastea</taxon>
        <taxon>Metakinetoplastina</taxon>
        <taxon>Trypanosomatida</taxon>
        <taxon>Trypanosomatidae</taxon>
        <taxon>Trypanosoma</taxon>
    </lineage>
</organism>
<keyword evidence="1" id="KW-0472">Membrane</keyword>
<dbReference type="RefSeq" id="XP_029225891.1">
    <property type="nucleotide sequence ID" value="XM_029373976.1"/>
</dbReference>
<evidence type="ECO:0000256" key="1">
    <source>
        <dbReference type="SAM" id="Phobius"/>
    </source>
</evidence>
<sequence length="128" mass="14292">MPHCVFVCLQCACTREQDAKGAFLFFSFFFAWVLGIVCRPVVDVGRVPAGEACEEDGNGDKAKIPSGYGRNRENHESDIVRAFVMQPLSLFNVQAHCLLLLFFNLLFCFLLRLLSAVTARSLRSIRGS</sequence>
<name>A0A3R7NMH9_9TRYP</name>
<keyword evidence="1" id="KW-1133">Transmembrane helix</keyword>
<evidence type="ECO:0000313" key="3">
    <source>
        <dbReference type="Proteomes" id="UP000284403"/>
    </source>
</evidence>
<dbReference type="EMBL" id="MKKU01000530">
    <property type="protein sequence ID" value="RNF08666.1"/>
    <property type="molecule type" value="Genomic_DNA"/>
</dbReference>